<feature type="compositionally biased region" description="Acidic residues" evidence="7">
    <location>
        <begin position="466"/>
        <end position="479"/>
    </location>
</feature>
<dbReference type="Pfam" id="PF08155">
    <property type="entry name" value="NOGCT"/>
    <property type="match status" value="1"/>
</dbReference>
<dbReference type="Pfam" id="PF17835">
    <property type="entry name" value="NOG1_N"/>
    <property type="match status" value="1"/>
</dbReference>
<feature type="compositionally biased region" description="Basic and acidic residues" evidence="7">
    <location>
        <begin position="581"/>
        <end position="592"/>
    </location>
</feature>
<dbReference type="GO" id="GO:0042254">
    <property type="term" value="P:ribosome biogenesis"/>
    <property type="evidence" value="ECO:0007669"/>
    <property type="project" value="UniProtKB-KW"/>
</dbReference>
<dbReference type="InterPro" id="IPR012973">
    <property type="entry name" value="NOG_C"/>
</dbReference>
<keyword evidence="4" id="KW-0342">GTP-binding</keyword>
<accession>A0A226EER6</accession>
<dbReference type="InterPro" id="IPR024926">
    <property type="entry name" value="NOG1"/>
</dbReference>
<feature type="region of interest" description="Disordered" evidence="7">
    <location>
        <begin position="506"/>
        <end position="526"/>
    </location>
</feature>
<dbReference type="Gene3D" id="3.40.50.300">
    <property type="entry name" value="P-loop containing nucleotide triphosphate hydrolases"/>
    <property type="match status" value="1"/>
</dbReference>
<evidence type="ECO:0000313" key="9">
    <source>
        <dbReference type="EMBL" id="OXA56055.1"/>
    </source>
</evidence>
<feature type="compositionally biased region" description="Polar residues" evidence="7">
    <location>
        <begin position="541"/>
        <end position="553"/>
    </location>
</feature>
<evidence type="ECO:0000256" key="3">
    <source>
        <dbReference type="ARBA" id="ARBA00022741"/>
    </source>
</evidence>
<feature type="compositionally biased region" description="Basic and acidic residues" evidence="7">
    <location>
        <begin position="558"/>
        <end position="570"/>
    </location>
</feature>
<evidence type="ECO:0000256" key="1">
    <source>
        <dbReference type="ARBA" id="ARBA00004604"/>
    </source>
</evidence>
<feature type="compositionally biased region" description="Basic residues" evidence="7">
    <location>
        <begin position="595"/>
        <end position="613"/>
    </location>
</feature>
<dbReference type="FunFam" id="1.20.120.1190:FF:000001">
    <property type="entry name" value="Nucleolar GTP-binding protein 1"/>
    <property type="match status" value="1"/>
</dbReference>
<evidence type="ECO:0000256" key="6">
    <source>
        <dbReference type="PIRNR" id="PIRNR038919"/>
    </source>
</evidence>
<comment type="similarity">
    <text evidence="6">Belongs to the TRAFAC class OBG-HflX-like GTPase superfamily. OBG GTPase family. NOG subfamily.</text>
</comment>
<dbReference type="GO" id="GO:0005730">
    <property type="term" value="C:nucleolus"/>
    <property type="evidence" value="ECO:0007669"/>
    <property type="project" value="UniProtKB-SubCell"/>
</dbReference>
<dbReference type="InterPro" id="IPR031167">
    <property type="entry name" value="G_OBG"/>
</dbReference>
<dbReference type="STRING" id="158441.A0A226EER6"/>
<comment type="caution">
    <text evidence="9">The sequence shown here is derived from an EMBL/GenBank/DDBJ whole genome shotgun (WGS) entry which is preliminary data.</text>
</comment>
<dbReference type="FunFam" id="3.40.50.300:FF:000496">
    <property type="entry name" value="Nucleolar GTP-binding protein 1"/>
    <property type="match status" value="1"/>
</dbReference>
<dbReference type="OMA" id="EWKNDVM"/>
<dbReference type="PANTHER" id="PTHR45759">
    <property type="entry name" value="NUCLEOLAR GTP-BINDING PROTEIN 1"/>
    <property type="match status" value="1"/>
</dbReference>
<keyword evidence="5 6" id="KW-0539">Nucleus</keyword>
<evidence type="ECO:0000256" key="2">
    <source>
        <dbReference type="ARBA" id="ARBA00022517"/>
    </source>
</evidence>
<evidence type="ECO:0000256" key="5">
    <source>
        <dbReference type="ARBA" id="ARBA00023242"/>
    </source>
</evidence>
<dbReference type="Pfam" id="PF06858">
    <property type="entry name" value="NOG1"/>
    <property type="match status" value="1"/>
</dbReference>
<dbReference type="SUPFAM" id="SSF52540">
    <property type="entry name" value="P-loop containing nucleoside triphosphate hydrolases"/>
    <property type="match status" value="1"/>
</dbReference>
<dbReference type="Proteomes" id="UP000198287">
    <property type="component" value="Unassembled WGS sequence"/>
</dbReference>
<evidence type="ECO:0000256" key="7">
    <source>
        <dbReference type="SAM" id="MobiDB-lite"/>
    </source>
</evidence>
<dbReference type="InterPro" id="IPR006073">
    <property type="entry name" value="GTP-bd"/>
</dbReference>
<dbReference type="EMBL" id="LNIX01000004">
    <property type="protein sequence ID" value="OXA56055.1"/>
    <property type="molecule type" value="Genomic_DNA"/>
</dbReference>
<dbReference type="Gene3D" id="1.20.120.1190">
    <property type="match status" value="1"/>
</dbReference>
<keyword evidence="2 6" id="KW-0690">Ribosome biogenesis</keyword>
<evidence type="ECO:0000313" key="10">
    <source>
        <dbReference type="Proteomes" id="UP000198287"/>
    </source>
</evidence>
<dbReference type="CDD" id="cd01897">
    <property type="entry name" value="NOG"/>
    <property type="match status" value="1"/>
</dbReference>
<dbReference type="PROSITE" id="PS51710">
    <property type="entry name" value="G_OBG"/>
    <property type="match status" value="1"/>
</dbReference>
<protein>
    <recommendedName>
        <fullName evidence="6">Nucleolar GTP-binding protein 1</fullName>
    </recommendedName>
</protein>
<organism evidence="9 10">
    <name type="scientific">Folsomia candida</name>
    <name type="common">Springtail</name>
    <dbReference type="NCBI Taxonomy" id="158441"/>
    <lineage>
        <taxon>Eukaryota</taxon>
        <taxon>Metazoa</taxon>
        <taxon>Ecdysozoa</taxon>
        <taxon>Arthropoda</taxon>
        <taxon>Hexapoda</taxon>
        <taxon>Collembola</taxon>
        <taxon>Entomobryomorpha</taxon>
        <taxon>Isotomoidea</taxon>
        <taxon>Isotomidae</taxon>
        <taxon>Proisotominae</taxon>
        <taxon>Folsomia</taxon>
    </lineage>
</organism>
<feature type="region of interest" description="Disordered" evidence="7">
    <location>
        <begin position="538"/>
        <end position="621"/>
    </location>
</feature>
<feature type="domain" description="OBG-type G" evidence="8">
    <location>
        <begin position="169"/>
        <end position="341"/>
    </location>
</feature>
<reference evidence="9 10" key="1">
    <citation type="submission" date="2015-12" db="EMBL/GenBank/DDBJ databases">
        <title>The genome of Folsomia candida.</title>
        <authorList>
            <person name="Faddeeva A."/>
            <person name="Derks M.F."/>
            <person name="Anvar Y."/>
            <person name="Smit S."/>
            <person name="Van Straalen N."/>
            <person name="Roelofs D."/>
        </authorList>
    </citation>
    <scope>NUCLEOTIDE SEQUENCE [LARGE SCALE GENOMIC DNA]</scope>
    <source>
        <strain evidence="9 10">VU population</strain>
        <tissue evidence="9">Whole body</tissue>
    </source>
</reference>
<evidence type="ECO:0000259" key="8">
    <source>
        <dbReference type="PROSITE" id="PS51710"/>
    </source>
</evidence>
<dbReference type="InterPro" id="IPR041623">
    <property type="entry name" value="NOG1_N"/>
</dbReference>
<feature type="region of interest" description="Disordered" evidence="7">
    <location>
        <begin position="459"/>
        <end position="481"/>
    </location>
</feature>
<dbReference type="AlphaFoldDB" id="A0A226EER6"/>
<sequence length="642" mass="74580">MSQYNFKNIAVVPSSKDFIDITLSKTQRKTPTIVHKHYKITRIRQFYMRKVKYTQANFHERLSQIIQEFPKLEDVHPFYADLMNVLYDKDHYKLALGQINTCRHLIDNISKDYARLLKYGDSMYRCKQLKRAALGRMATLMKRQEPTLKYLEQVRQHLGRLPSIDPNTRTILVCGFPNVGKSSFVNKITRADVEVQPYAFTTKSLYIGHTDYKYLRWQVVDTPGILDHPLEDRNTIEMQAITALAHLRAAVLFIADPSEQCGYSMEQQISLFNNIRPLFANKPLIFVFNKTDIMRYVDLSAAKREVIEPIISDPDILLLEMSTVNEDGVMNVKQEACERLLSFRVDAKLRTKKVNDFLNRLHVAVPKPRDDKQRLPFIPEAVILKKQAMLTEGVQPKKRLERDIELEMGDDYILDLKKHYDLPDKIKYDAIPEIWEGKNIADFIDPDIMQKLEELEREEELREEAGYYDDTDEEEDEEGENIKQLASQIREKKKIMKIERHLKKCSNKPTLPRNTAGRKRERSVSGLKRKMSELGVEIDTDNPNTNFARSVSRSRSKGPAEKRMRLESTARSRSRSMSKAPRNEMGIKDATMKTKLGKMHAKAQKKGIAKHSRKGEGDRHIFDLKPKHLFVGKRGVGKTDRR</sequence>
<dbReference type="InterPro" id="IPR010674">
    <property type="entry name" value="NOG1_Rossman_fold_dom"/>
</dbReference>
<dbReference type="PIRSF" id="PIRSF038919">
    <property type="entry name" value="NOG1"/>
    <property type="match status" value="1"/>
</dbReference>
<dbReference type="PRINTS" id="PR00326">
    <property type="entry name" value="GTP1OBG"/>
</dbReference>
<comment type="subcellular location">
    <subcellularLocation>
        <location evidence="1 6">Nucleus</location>
        <location evidence="1 6">Nucleolus</location>
    </subcellularLocation>
</comment>
<keyword evidence="10" id="KW-1185">Reference proteome</keyword>
<dbReference type="InterPro" id="IPR027417">
    <property type="entry name" value="P-loop_NTPase"/>
</dbReference>
<comment type="function">
    <text evidence="6">Involved in the biogenesis of the 60S ribosomal subunit.</text>
</comment>
<proteinExistence type="inferred from homology"/>
<keyword evidence="3" id="KW-0547">Nucleotide-binding</keyword>
<dbReference type="GO" id="GO:0005525">
    <property type="term" value="F:GTP binding"/>
    <property type="evidence" value="ECO:0007669"/>
    <property type="project" value="UniProtKB-KW"/>
</dbReference>
<name>A0A226EER6_FOLCA</name>
<dbReference type="OrthoDB" id="415015at2759"/>
<evidence type="ECO:0000256" key="4">
    <source>
        <dbReference type="ARBA" id="ARBA00023134"/>
    </source>
</evidence>
<gene>
    <name evidence="9" type="ORF">Fcan01_09113</name>
</gene>